<gene>
    <name evidence="1" type="ORF">SDC9_106128</name>
</gene>
<proteinExistence type="predicted"/>
<evidence type="ECO:0000313" key="1">
    <source>
        <dbReference type="EMBL" id="MPM59288.1"/>
    </source>
</evidence>
<organism evidence="1">
    <name type="scientific">bioreactor metagenome</name>
    <dbReference type="NCBI Taxonomy" id="1076179"/>
    <lineage>
        <taxon>unclassified sequences</taxon>
        <taxon>metagenomes</taxon>
        <taxon>ecological metagenomes</taxon>
    </lineage>
</organism>
<protein>
    <submittedName>
        <fullName evidence="1">Uncharacterized protein</fullName>
    </submittedName>
</protein>
<dbReference type="AlphaFoldDB" id="A0A645B2I8"/>
<reference evidence="1" key="1">
    <citation type="submission" date="2019-08" db="EMBL/GenBank/DDBJ databases">
        <authorList>
            <person name="Kucharzyk K."/>
            <person name="Murdoch R.W."/>
            <person name="Higgins S."/>
            <person name="Loffler F."/>
        </authorList>
    </citation>
    <scope>NUCLEOTIDE SEQUENCE</scope>
</reference>
<name>A0A645B2I8_9ZZZZ</name>
<comment type="caution">
    <text evidence="1">The sequence shown here is derived from an EMBL/GenBank/DDBJ whole genome shotgun (WGS) entry which is preliminary data.</text>
</comment>
<dbReference type="EMBL" id="VSSQ01017214">
    <property type="protein sequence ID" value="MPM59288.1"/>
    <property type="molecule type" value="Genomic_DNA"/>
</dbReference>
<sequence>MGILRVKSPVDKPSLNFITSAIGARKILAKMLKIKIETRMVNIISVKVIWILLLTGVKSRLSGIAEIISQSIPFMVNSWT</sequence>
<accession>A0A645B2I8</accession>